<accession>A0A0B5EMG6</accession>
<reference evidence="1 2" key="1">
    <citation type="submission" date="2015-01" db="EMBL/GenBank/DDBJ databases">
        <title>Enhanced salinomycin production by adjusting the supply of polyketide extender units in Streptomyce albus DSM 41398.</title>
        <authorList>
            <person name="Lu C."/>
        </authorList>
    </citation>
    <scope>NUCLEOTIDE SEQUENCE [LARGE SCALE GENOMIC DNA]</scope>
    <source>
        <strain evidence="2">ATCC 21838 / DSM 41398 / FERM P-419 / JCM 4703 / NBRC 107858</strain>
    </source>
</reference>
<evidence type="ECO:0000313" key="1">
    <source>
        <dbReference type="EMBL" id="AJE83673.1"/>
    </source>
</evidence>
<dbReference type="Proteomes" id="UP000031523">
    <property type="component" value="Chromosome"/>
</dbReference>
<dbReference type="EMBL" id="CP010519">
    <property type="protein sequence ID" value="AJE83673.1"/>
    <property type="molecule type" value="Genomic_DNA"/>
</dbReference>
<name>A0A0B5EMG6_STRA4</name>
<proteinExistence type="predicted"/>
<protein>
    <submittedName>
        <fullName evidence="1">Uncharacterized protein</fullName>
    </submittedName>
</protein>
<dbReference type="AlphaFoldDB" id="A0A0B5EMG6"/>
<gene>
    <name evidence="1" type="ORF">SLNWT_3297</name>
</gene>
<dbReference type="KEGG" id="sals:SLNWT_3297"/>
<keyword evidence="2" id="KW-1185">Reference proteome</keyword>
<sequence>MFSLALLPLVAPAAVCLLVCLLSCVYLWSGDTARRSRAWRLLRALLGRTP</sequence>
<organism evidence="1 2">
    <name type="scientific">Streptomyces albus (strain ATCC 21838 / DSM 41398 / FERM P-419 / JCM 4703 / NBRC 107858)</name>
    <dbReference type="NCBI Taxonomy" id="1081613"/>
    <lineage>
        <taxon>Bacteria</taxon>
        <taxon>Bacillati</taxon>
        <taxon>Actinomycetota</taxon>
        <taxon>Actinomycetes</taxon>
        <taxon>Kitasatosporales</taxon>
        <taxon>Streptomycetaceae</taxon>
        <taxon>Streptomyces</taxon>
    </lineage>
</organism>
<evidence type="ECO:0000313" key="2">
    <source>
        <dbReference type="Proteomes" id="UP000031523"/>
    </source>
</evidence>